<dbReference type="EMBL" id="MHWS01000001">
    <property type="protein sequence ID" value="OHB12923.1"/>
    <property type="molecule type" value="Genomic_DNA"/>
</dbReference>
<evidence type="ECO:0000313" key="1">
    <source>
        <dbReference type="EMBL" id="OHB12923.1"/>
    </source>
</evidence>
<protein>
    <submittedName>
        <fullName evidence="1">Uncharacterized protein</fullName>
    </submittedName>
</protein>
<gene>
    <name evidence="1" type="ORF">A3G46_01660</name>
</gene>
<organism evidence="1 2">
    <name type="scientific">Candidatus Zambryskibacteria bacterium RIFCSPLOWO2_12_FULL_39_16</name>
    <dbReference type="NCBI Taxonomy" id="1802775"/>
    <lineage>
        <taxon>Bacteria</taxon>
        <taxon>Candidatus Zambryskiibacteriota</taxon>
    </lineage>
</organism>
<accession>A0A1G2UU52</accession>
<proteinExistence type="predicted"/>
<sequence length="209" mass="22915">MKNWMRIFLLCSFLIGSTVFFAYQSLNQFNNALDNLSASYTAVQPLPNTTEITSLISSSTPVETDSSVFSTSSTTPDISVAQDNTDPNFQLIFKPNKEGVYIGCTYQISWLASTTIKSLETTLVDAGTRKPTGPVASGLAKENNIEANSQGLKWKVGVVWPGEYFISISNVNGVAINEKSRVFTINEMPRGLEDEEQKNLCEETGGNLF</sequence>
<dbReference type="AlphaFoldDB" id="A0A1G2UU52"/>
<name>A0A1G2UU52_9BACT</name>
<evidence type="ECO:0000313" key="2">
    <source>
        <dbReference type="Proteomes" id="UP000177276"/>
    </source>
</evidence>
<dbReference type="Proteomes" id="UP000177276">
    <property type="component" value="Unassembled WGS sequence"/>
</dbReference>
<reference evidence="1 2" key="1">
    <citation type="journal article" date="2016" name="Nat. Commun.">
        <title>Thousands of microbial genomes shed light on interconnected biogeochemical processes in an aquifer system.</title>
        <authorList>
            <person name="Anantharaman K."/>
            <person name="Brown C.T."/>
            <person name="Hug L.A."/>
            <person name="Sharon I."/>
            <person name="Castelle C.J."/>
            <person name="Probst A.J."/>
            <person name="Thomas B.C."/>
            <person name="Singh A."/>
            <person name="Wilkins M.J."/>
            <person name="Karaoz U."/>
            <person name="Brodie E.L."/>
            <person name="Williams K.H."/>
            <person name="Hubbard S.S."/>
            <person name="Banfield J.F."/>
        </authorList>
    </citation>
    <scope>NUCLEOTIDE SEQUENCE [LARGE SCALE GENOMIC DNA]</scope>
</reference>
<comment type="caution">
    <text evidence="1">The sequence shown here is derived from an EMBL/GenBank/DDBJ whole genome shotgun (WGS) entry which is preliminary data.</text>
</comment>